<evidence type="ECO:0000256" key="7">
    <source>
        <dbReference type="PROSITE-ProRule" id="PRU01240"/>
    </source>
</evidence>
<dbReference type="SUPFAM" id="SSF52025">
    <property type="entry name" value="PA domain"/>
    <property type="match status" value="1"/>
</dbReference>
<dbReference type="Proteomes" id="UP000050378">
    <property type="component" value="Unassembled WGS sequence"/>
</dbReference>
<dbReference type="STRING" id="570156.AOG27_18945"/>
<gene>
    <name evidence="12" type="ORF">AOG27_18945</name>
</gene>
<dbReference type="PROSITE" id="PS00138">
    <property type="entry name" value="SUBTILASE_SER"/>
    <property type="match status" value="1"/>
</dbReference>
<organism evidence="12 13">
    <name type="scientific">Pseudoalteromonas lipolytica</name>
    <dbReference type="NCBI Taxonomy" id="570156"/>
    <lineage>
        <taxon>Bacteria</taxon>
        <taxon>Pseudomonadati</taxon>
        <taxon>Pseudomonadota</taxon>
        <taxon>Gammaproteobacteria</taxon>
        <taxon>Alteromonadales</taxon>
        <taxon>Pseudoalteromonadaceae</taxon>
        <taxon>Pseudoalteromonas</taxon>
    </lineage>
</organism>
<dbReference type="GO" id="GO:0004252">
    <property type="term" value="F:serine-type endopeptidase activity"/>
    <property type="evidence" value="ECO:0007669"/>
    <property type="project" value="UniProtKB-UniRule"/>
</dbReference>
<dbReference type="AlphaFoldDB" id="A0A0P7E4U7"/>
<feature type="domain" description="PA" evidence="11">
    <location>
        <begin position="800"/>
        <end position="882"/>
    </location>
</feature>
<dbReference type="Gene3D" id="3.50.30.30">
    <property type="match status" value="1"/>
</dbReference>
<evidence type="ECO:0000256" key="1">
    <source>
        <dbReference type="ARBA" id="ARBA00011073"/>
    </source>
</evidence>
<feature type="region of interest" description="Disordered" evidence="8">
    <location>
        <begin position="385"/>
        <end position="404"/>
    </location>
</feature>
<evidence type="ECO:0000259" key="10">
    <source>
        <dbReference type="Pfam" id="PF00082"/>
    </source>
</evidence>
<evidence type="ECO:0000256" key="6">
    <source>
        <dbReference type="PIRSR" id="PIRSR615500-1"/>
    </source>
</evidence>
<evidence type="ECO:0000256" key="4">
    <source>
        <dbReference type="ARBA" id="ARBA00022801"/>
    </source>
</evidence>
<keyword evidence="9" id="KW-0732">Signal</keyword>
<dbReference type="InterPro" id="IPR036852">
    <property type="entry name" value="Peptidase_S8/S53_dom_sf"/>
</dbReference>
<feature type="active site" description="Charge relay system" evidence="6 7">
    <location>
        <position position="230"/>
    </location>
</feature>
<name>A0A0P7E4U7_9GAMM</name>
<evidence type="ECO:0000256" key="9">
    <source>
        <dbReference type="SAM" id="SignalP"/>
    </source>
</evidence>
<dbReference type="PANTHER" id="PTHR43806:SF11">
    <property type="entry name" value="CEREVISIN-RELATED"/>
    <property type="match status" value="1"/>
</dbReference>
<evidence type="ECO:0000256" key="5">
    <source>
        <dbReference type="ARBA" id="ARBA00022825"/>
    </source>
</evidence>
<dbReference type="Gene3D" id="3.40.50.200">
    <property type="entry name" value="Peptidase S8/S53 domain"/>
    <property type="match status" value="1"/>
</dbReference>
<dbReference type="PANTHER" id="PTHR43806">
    <property type="entry name" value="PEPTIDASE S8"/>
    <property type="match status" value="1"/>
</dbReference>
<feature type="signal peptide" evidence="9">
    <location>
        <begin position="1"/>
        <end position="28"/>
    </location>
</feature>
<proteinExistence type="inferred from homology"/>
<comment type="similarity">
    <text evidence="1 7">Belongs to the peptidase S8 family.</text>
</comment>
<evidence type="ECO:0000259" key="11">
    <source>
        <dbReference type="Pfam" id="PF02225"/>
    </source>
</evidence>
<dbReference type="SUPFAM" id="SSF52743">
    <property type="entry name" value="Subtilisin-like"/>
    <property type="match status" value="1"/>
</dbReference>
<dbReference type="RefSeq" id="WP_054554559.1">
    <property type="nucleotide sequence ID" value="NZ_LJTC01000015.1"/>
</dbReference>
<dbReference type="Pfam" id="PF02225">
    <property type="entry name" value="PA"/>
    <property type="match status" value="1"/>
</dbReference>
<dbReference type="InterPro" id="IPR050131">
    <property type="entry name" value="Peptidase_S8_subtilisin-like"/>
</dbReference>
<dbReference type="InterPro" id="IPR046450">
    <property type="entry name" value="PA_dom_sf"/>
</dbReference>
<dbReference type="InterPro" id="IPR003137">
    <property type="entry name" value="PA_domain"/>
</dbReference>
<dbReference type="InterPro" id="IPR023828">
    <property type="entry name" value="Peptidase_S8_Ser-AS"/>
</dbReference>
<dbReference type="GO" id="GO:0006508">
    <property type="term" value="P:proteolysis"/>
    <property type="evidence" value="ECO:0007669"/>
    <property type="project" value="UniProtKB-KW"/>
</dbReference>
<evidence type="ECO:0000256" key="2">
    <source>
        <dbReference type="ARBA" id="ARBA00022512"/>
    </source>
</evidence>
<keyword evidence="4 7" id="KW-0378">Hydrolase</keyword>
<evidence type="ECO:0000256" key="3">
    <source>
        <dbReference type="ARBA" id="ARBA00022670"/>
    </source>
</evidence>
<dbReference type="PRINTS" id="PR00723">
    <property type="entry name" value="SUBTILISIN"/>
</dbReference>
<dbReference type="EMBL" id="LJTC01000015">
    <property type="protein sequence ID" value="KPM80777.1"/>
    <property type="molecule type" value="Genomic_DNA"/>
</dbReference>
<keyword evidence="5 7" id="KW-0720">Serine protease</keyword>
<evidence type="ECO:0000313" key="13">
    <source>
        <dbReference type="Proteomes" id="UP000050378"/>
    </source>
</evidence>
<feature type="domain" description="Peptidase S8/S53" evidence="10">
    <location>
        <begin position="221"/>
        <end position="465"/>
    </location>
</feature>
<protein>
    <submittedName>
        <fullName evidence="12">Peptidase S8</fullName>
    </submittedName>
</protein>
<feature type="active site" description="Charge relay system" evidence="6 7">
    <location>
        <position position="432"/>
    </location>
</feature>
<feature type="active site" description="Charge relay system" evidence="6 7">
    <location>
        <position position="263"/>
    </location>
</feature>
<dbReference type="InterPro" id="IPR015500">
    <property type="entry name" value="Peptidase_S8_subtilisin-rel"/>
</dbReference>
<accession>A0A0P7E4U7</accession>
<evidence type="ECO:0000313" key="12">
    <source>
        <dbReference type="EMBL" id="KPM80777.1"/>
    </source>
</evidence>
<keyword evidence="2" id="KW-0964">Secreted</keyword>
<comment type="caution">
    <text evidence="12">The sequence shown here is derived from an EMBL/GenBank/DDBJ whole genome shotgun (WGS) entry which is preliminary data.</text>
</comment>
<keyword evidence="2" id="KW-0134">Cell wall</keyword>
<dbReference type="InterPro" id="IPR000209">
    <property type="entry name" value="Peptidase_S8/S53_dom"/>
</dbReference>
<reference evidence="12 13" key="1">
    <citation type="submission" date="2015-09" db="EMBL/GenBank/DDBJ databases">
        <title>Draft Genome Sequence of Pseudoalteromonas lipolytica UCD-48B.</title>
        <authorList>
            <person name="Krusor M."/>
            <person name="Coil D.A."/>
            <person name="Lang J.M."/>
            <person name="Eisen J.A."/>
            <person name="Alexiev A."/>
        </authorList>
    </citation>
    <scope>NUCLEOTIDE SEQUENCE [LARGE SCALE GENOMIC DNA]</scope>
    <source>
        <strain evidence="12 13">UCD-48B</strain>
    </source>
</reference>
<dbReference type="OrthoDB" id="9790784at2"/>
<dbReference type="PROSITE" id="PS51892">
    <property type="entry name" value="SUBTILASE"/>
    <property type="match status" value="1"/>
</dbReference>
<dbReference type="Pfam" id="PF00082">
    <property type="entry name" value="Peptidase_S8"/>
    <property type="match status" value="1"/>
</dbReference>
<keyword evidence="3 7" id="KW-0645">Protease</keyword>
<sequence>MKPFPRLGRLKATYLAMLGLSIAQPATAEESFVTQQSKADALTFTLITGDKVSAVVNKDGKLGGIRLVNADGSDTFTSIFKRGNNTYVVPNHAQALIDSNTIDLELFNINKLYESGYDDASTDALPVIVEYRDGTLAGPAVPATLAGMSLTGEIELIDSAAFSISKDKAAQTWQTLVAQADVEGLWLDAVVHAHKVTQSETLTPTVPLTGAYGESAINYNGAGIKVAVLDSGYDIEHPDLQGRVIASRDFTYSSNGVDDLNGHGTHTASTVAGNGHESEGKWVGVAPAADLIIGKVLGNTGGGSTYGILNGMQWAVLSEHADIVNMSLGGTATTCSGPLVEMVEALSDKALFVISAGNSFTRETIGSPGCAPSALTVGAIDRDGNTASFSSRGPSPDGHSAKPDIASQGVSVVAAASGGLGDTAYRVYSGTSMAAPHVAGGAAIVMQARQDLTPKEIKDVLTSSVFSGDSHVLEQGAGAMNINRAIDQAIVAPANRELGYFDSATNNEFTETQITLTNTSDESIKLKLKLDLIGEDGKTQLPGTLAGLEVKSVTIPAKGVAQVPMWIDPSVALNNSAYGAITGRITGTTVGNTDQQVTVPVSFWIDQPHVNLTVNLTDRWGNQAGSPSKLYLINEEDDWGSLVRLTGGKANIDVPAGYYTLIANIMTYDNPQTSSGLVESAAQMAVLNRKIDGKTEINFDARNAQPVTFKADQPLDPQGYSFGFTYAIDDQEVAKLAAIEMAPDYVNDMYAWSQGHDDRFRSFITTRAVAPETTVTMQNGVELDYIKQGLALSFHGEGSAEVVPVGDAGYSTDWSQFELDGKIALIANPNYLTSYMVGNAMKHGASGVIFYRPDRGGRYKGAITGTPKVPVIGISTEQGEALMAEIEAGNNIVSWSGIAAERSPYAYSINHIVDGRIQSGQINIAEHKMHKISASYHSQNDERPAWTDVMAMTNSTGEFYSTGSSQLIMLPHQRDEYFTASAKNAWTNVVMPNYQIQSAGAYFDGPRAMTEGAEQSTTWFKGPRAGSLGSSGSAIISRDTNVLYFNLASFGDAANHDGIFGFMGSSAFGLKVNGEPASPYQGTLTLEPGSHQITLEMRSYARGVGERSPINDKLGSLYQGFYTVTADEQQQGVQPILVPMVDLPVDINNSMKAGEAAQVKLTGLLDGVGEVALADVQFQFAYGQECTIANVPAYIYCPVSTKFSSENWLDAQVEHIDGEWVATIPNTGNVGDFVHIRTIVSDYGSSQAEQITMRAYMLD</sequence>
<evidence type="ECO:0000256" key="8">
    <source>
        <dbReference type="SAM" id="MobiDB-lite"/>
    </source>
</evidence>
<dbReference type="PATRIC" id="fig|570156.3.peg.1714"/>
<feature type="chain" id="PRO_5006138276" evidence="9">
    <location>
        <begin position="29"/>
        <end position="1259"/>
    </location>
</feature>